<evidence type="ECO:0000313" key="4">
    <source>
        <dbReference type="EMBL" id="RUS58296.1"/>
    </source>
</evidence>
<dbReference type="Pfam" id="PF13739">
    <property type="entry name" value="PdaC"/>
    <property type="match status" value="1"/>
</dbReference>
<protein>
    <recommendedName>
        <fullName evidence="6">Deacetylase PdaC domain-containing protein</fullName>
    </recommendedName>
</protein>
<dbReference type="Gene3D" id="3.90.640.20">
    <property type="entry name" value="Heat-shock cognate protein, ATPase"/>
    <property type="match status" value="1"/>
</dbReference>
<dbReference type="Gene3D" id="3.30.565.40">
    <property type="entry name" value="Fervidobacterium nodosum Rt17-B1 like"/>
    <property type="match status" value="1"/>
</dbReference>
<feature type="domain" description="Deacetylase PdaC" evidence="3">
    <location>
        <begin position="39"/>
        <end position="124"/>
    </location>
</feature>
<feature type="signal peptide" evidence="1">
    <location>
        <begin position="1"/>
        <end position="26"/>
    </location>
</feature>
<dbReference type="RefSeq" id="WP_126989057.1">
    <property type="nucleotide sequence ID" value="NZ_JTFC01000005.1"/>
</dbReference>
<dbReference type="OrthoDB" id="5637at2"/>
<dbReference type="EMBL" id="JTFC01000005">
    <property type="protein sequence ID" value="RUS58296.1"/>
    <property type="molecule type" value="Genomic_DNA"/>
</dbReference>
<keyword evidence="5" id="KW-1185">Reference proteome</keyword>
<evidence type="ECO:0000313" key="5">
    <source>
        <dbReference type="Proteomes" id="UP000288623"/>
    </source>
</evidence>
<evidence type="ECO:0000259" key="3">
    <source>
        <dbReference type="Pfam" id="PF13739"/>
    </source>
</evidence>
<evidence type="ECO:0000259" key="2">
    <source>
        <dbReference type="Pfam" id="PF11738"/>
    </source>
</evidence>
<dbReference type="AlphaFoldDB" id="A0A433RYA0"/>
<gene>
    <name evidence="4" type="ORF">QI30_00835</name>
</gene>
<reference evidence="4 5" key="1">
    <citation type="submission" date="2014-11" db="EMBL/GenBank/DDBJ databases">
        <title>Genome sequence and analysis of novel Kurthia sp.</title>
        <authorList>
            <person name="Lawson J.N."/>
            <person name="Gonzalez J.E."/>
            <person name="Rinauldi L."/>
            <person name="Xuan Z."/>
            <person name="Firman A."/>
            <person name="Shaddox L."/>
            <person name="Trudeau A."/>
            <person name="Shah S."/>
            <person name="Reiman D."/>
        </authorList>
    </citation>
    <scope>NUCLEOTIDE SEQUENCE [LARGE SCALE GENOMIC DNA]</scope>
    <source>
        <strain evidence="4 5">3B1D</strain>
    </source>
</reference>
<feature type="domain" description="DUF3298" evidence="2">
    <location>
        <begin position="164"/>
        <end position="211"/>
    </location>
</feature>
<dbReference type="InterPro" id="IPR021729">
    <property type="entry name" value="DUF3298"/>
</dbReference>
<dbReference type="InterPro" id="IPR025303">
    <property type="entry name" value="PdaC"/>
</dbReference>
<dbReference type="Proteomes" id="UP000288623">
    <property type="component" value="Unassembled WGS sequence"/>
</dbReference>
<evidence type="ECO:0000256" key="1">
    <source>
        <dbReference type="SAM" id="SignalP"/>
    </source>
</evidence>
<dbReference type="Pfam" id="PF11738">
    <property type="entry name" value="DUF3298"/>
    <property type="match status" value="1"/>
</dbReference>
<evidence type="ECO:0008006" key="6">
    <source>
        <dbReference type="Google" id="ProtNLM"/>
    </source>
</evidence>
<comment type="caution">
    <text evidence="4">The sequence shown here is derived from an EMBL/GenBank/DDBJ whole genome shotgun (WGS) entry which is preliminary data.</text>
</comment>
<feature type="chain" id="PRO_5019374868" description="Deacetylase PdaC domain-containing protein" evidence="1">
    <location>
        <begin position="27"/>
        <end position="217"/>
    </location>
</feature>
<proteinExistence type="predicted"/>
<accession>A0A433RYA0</accession>
<organism evidence="4 5">
    <name type="scientific">Candidatus Kurthia intestinigallinarum</name>
    <dbReference type="NCBI Taxonomy" id="1562256"/>
    <lineage>
        <taxon>Bacteria</taxon>
        <taxon>Bacillati</taxon>
        <taxon>Bacillota</taxon>
        <taxon>Bacilli</taxon>
        <taxon>Bacillales</taxon>
        <taxon>Caryophanaceae</taxon>
        <taxon>Kurthia</taxon>
    </lineage>
</organism>
<sequence length="217" mass="24122">MKKLWTVLIMLCFLVMLPLQSLGASAVAPKISVKHYKTEQIQYAVIHGDKYKAVNAKMLNEAKETYALQKELDQQLARDKANGSVPDYMEYWAVLTPFVKYKSSTKVSILTQLYVYNGGAHGNSSYESYNVYKGTQLSLKGAFKSEAAYLKAKKYAKAKMLGYPEKYPFADSTTTIAGHPYYWVASGGIKVVFAPYEVAPYAAGPVTVSIPAAYMMK</sequence>
<keyword evidence="1" id="KW-0732">Signal</keyword>
<name>A0A433RYA0_9BACL</name>
<dbReference type="InterPro" id="IPR037126">
    <property type="entry name" value="PdaC/RsiV-like_sf"/>
</dbReference>